<reference evidence="1" key="1">
    <citation type="submission" date="2019-05" db="EMBL/GenBank/DDBJ databases">
        <title>Revised genome assembly of Burkholderiaceae (previously Ralstonia) sp. PBA.</title>
        <authorList>
            <person name="Gan H.M."/>
        </authorList>
    </citation>
    <scope>NUCLEOTIDE SEQUENCE</scope>
    <source>
        <strain evidence="1">PBA</strain>
    </source>
</reference>
<evidence type="ECO:0000313" key="1">
    <source>
        <dbReference type="EMBL" id="TMS58710.1"/>
    </source>
</evidence>
<dbReference type="EMBL" id="AKCV02000015">
    <property type="protein sequence ID" value="TMS58710.1"/>
    <property type="molecule type" value="Genomic_DNA"/>
</dbReference>
<dbReference type="Proteomes" id="UP000004277">
    <property type="component" value="Unassembled WGS sequence"/>
</dbReference>
<organism evidence="1 2">
    <name type="scientific">Imbroritus primus</name>
    <dbReference type="NCBI Taxonomy" id="3058603"/>
    <lineage>
        <taxon>Bacteria</taxon>
        <taxon>Pseudomonadati</taxon>
        <taxon>Pseudomonadota</taxon>
        <taxon>Betaproteobacteria</taxon>
        <taxon>Burkholderiales</taxon>
        <taxon>Burkholderiaceae</taxon>
        <taxon>Imbroritus</taxon>
    </lineage>
</organism>
<accession>A0ACD3SR24</accession>
<name>A0ACD3SR24_9BURK</name>
<keyword evidence="2" id="KW-1185">Reference proteome</keyword>
<gene>
    <name evidence="1" type="ORF">MW7_008355</name>
</gene>
<proteinExistence type="predicted"/>
<sequence>MMLDNLALFLRIVEKGGLAAAGRDFGLSPATVSERLAALEAHYGATLLTRTTRAISLTDEGRLLVEGARRLVADAEDLENRIRLGTERISGPIRLSAPEDLGRHRVVPVIDAFLIAHPEVTIDLNLTDGYVDLVGQGIDFAIRQGTLADSTLRARAIGEHRRVVCAAPSYLDAHGSPEHPEELAQHLCIVMRFGQNLDREWPFMINGKIRKFMVNSRRIANDGALVRHWCKSGFGIALKSERDVEEDLASGALVELLGEFSASRTSLQIVYPSAIAQPRRVRMLIDELAAALAPTMR</sequence>
<evidence type="ECO:0000313" key="2">
    <source>
        <dbReference type="Proteomes" id="UP000004277"/>
    </source>
</evidence>
<protein>
    <submittedName>
        <fullName evidence="1">LysR family transcriptional regulator</fullName>
    </submittedName>
</protein>
<comment type="caution">
    <text evidence="1">The sequence shown here is derived from an EMBL/GenBank/DDBJ whole genome shotgun (WGS) entry which is preliminary data.</text>
</comment>